<dbReference type="PANTHER" id="PTHR43792">
    <property type="entry name" value="GNAT FAMILY, PUTATIVE (AFU_ORTHOLOGUE AFUA_3G00765)-RELATED-RELATED"/>
    <property type="match status" value="1"/>
</dbReference>
<protein>
    <submittedName>
        <fullName evidence="5">GNAT family N-acetyltransferase</fullName>
    </submittedName>
</protein>
<dbReference type="RefSeq" id="WP_285344858.1">
    <property type="nucleotide sequence ID" value="NZ_JASITI010000034.1"/>
</dbReference>
<organism evidence="5 6">
    <name type="scientific">Streptomyces katrae</name>
    <dbReference type="NCBI Taxonomy" id="68223"/>
    <lineage>
        <taxon>Bacteria</taxon>
        <taxon>Bacillati</taxon>
        <taxon>Actinomycetota</taxon>
        <taxon>Actinomycetes</taxon>
        <taxon>Kitasatosporales</taxon>
        <taxon>Streptomycetaceae</taxon>
        <taxon>Streptomyces</taxon>
    </lineage>
</organism>
<evidence type="ECO:0000313" key="6">
    <source>
        <dbReference type="Proteomes" id="UP001223390"/>
    </source>
</evidence>
<comment type="similarity">
    <text evidence="3">Belongs to the acetyltransferase family. RimJ subfamily.</text>
</comment>
<gene>
    <name evidence="5" type="ORF">QEZ40_003947</name>
</gene>
<evidence type="ECO:0000259" key="4">
    <source>
        <dbReference type="PROSITE" id="PS51186"/>
    </source>
</evidence>
<evidence type="ECO:0000256" key="2">
    <source>
        <dbReference type="ARBA" id="ARBA00023315"/>
    </source>
</evidence>
<proteinExistence type="inferred from homology"/>
<dbReference type="EMBL" id="JASITI010000034">
    <property type="protein sequence ID" value="MDK9498743.1"/>
    <property type="molecule type" value="Genomic_DNA"/>
</dbReference>
<dbReference type="Gene3D" id="3.40.630.30">
    <property type="match status" value="1"/>
</dbReference>
<reference evidence="5 6" key="1">
    <citation type="submission" date="2023-05" db="EMBL/GenBank/DDBJ databases">
        <title>Sequencing and Assembly of Streptomyces sp. NP73.</title>
        <authorList>
            <person name="Konwar A.N."/>
            <person name="Saikia K."/>
            <person name="Thakur D."/>
        </authorList>
    </citation>
    <scope>NUCLEOTIDE SEQUENCE [LARGE SCALE GENOMIC DNA]</scope>
    <source>
        <strain evidence="5 6">NP73</strain>
    </source>
</reference>
<dbReference type="InterPro" id="IPR016181">
    <property type="entry name" value="Acyl_CoA_acyltransferase"/>
</dbReference>
<dbReference type="PROSITE" id="PS51186">
    <property type="entry name" value="GNAT"/>
    <property type="match status" value="1"/>
</dbReference>
<name>A0ABT7GYM8_9ACTN</name>
<dbReference type="InterPro" id="IPR000182">
    <property type="entry name" value="GNAT_dom"/>
</dbReference>
<comment type="caution">
    <text evidence="5">The sequence shown here is derived from an EMBL/GenBank/DDBJ whole genome shotgun (WGS) entry which is preliminary data.</text>
</comment>
<dbReference type="SUPFAM" id="SSF55729">
    <property type="entry name" value="Acyl-CoA N-acyltransferases (Nat)"/>
    <property type="match status" value="1"/>
</dbReference>
<evidence type="ECO:0000256" key="3">
    <source>
        <dbReference type="ARBA" id="ARBA00038502"/>
    </source>
</evidence>
<dbReference type="Proteomes" id="UP001223390">
    <property type="component" value="Unassembled WGS sequence"/>
</dbReference>
<dbReference type="Pfam" id="PF13302">
    <property type="entry name" value="Acetyltransf_3"/>
    <property type="match status" value="1"/>
</dbReference>
<feature type="domain" description="N-acetyltransferase" evidence="4">
    <location>
        <begin position="11"/>
        <end position="177"/>
    </location>
</feature>
<sequence>MEPVTLATGRLLLRPFAPSDAEEVHAACQDPEIQRWTLVPSPYERAHAEAWVTHVSRNAWLEDREYGFAVRLGAQGAEGPLVAAVGVHVRGPQGYEIGYWAAKEHRGRGYVAEAVAGVARWLFTEVGAGRLEWRAAVGNAASRAAAEKAGFRFEGTLRGALDHRGTLRDCWVAGLLPSDLGLPSRLPYLPAVSGTP</sequence>
<evidence type="ECO:0000313" key="5">
    <source>
        <dbReference type="EMBL" id="MDK9498743.1"/>
    </source>
</evidence>
<keyword evidence="2" id="KW-0012">Acyltransferase</keyword>
<keyword evidence="6" id="KW-1185">Reference proteome</keyword>
<accession>A0ABT7GYM8</accession>
<keyword evidence="1" id="KW-0808">Transferase</keyword>
<dbReference type="InterPro" id="IPR051531">
    <property type="entry name" value="N-acetyltransferase"/>
</dbReference>
<evidence type="ECO:0000256" key="1">
    <source>
        <dbReference type="ARBA" id="ARBA00022679"/>
    </source>
</evidence>
<dbReference type="PANTHER" id="PTHR43792:SF8">
    <property type="entry name" value="[RIBOSOMAL PROTEIN US5]-ALANINE N-ACETYLTRANSFERASE"/>
    <property type="match status" value="1"/>
</dbReference>